<accession>C8VNM7</accession>
<gene>
    <name evidence="2" type="ORF">ANIA_02371</name>
</gene>
<reference evidence="3" key="1">
    <citation type="journal article" date="2005" name="Nature">
        <title>Sequencing of Aspergillus nidulans and comparative analysis with A. fumigatus and A. oryzae.</title>
        <authorList>
            <person name="Galagan J.E."/>
            <person name="Calvo S.E."/>
            <person name="Cuomo C."/>
            <person name="Ma L.J."/>
            <person name="Wortman J.R."/>
            <person name="Batzoglou S."/>
            <person name="Lee S.I."/>
            <person name="Basturkmen M."/>
            <person name="Spevak C.C."/>
            <person name="Clutterbuck J."/>
            <person name="Kapitonov V."/>
            <person name="Jurka J."/>
            <person name="Scazzocchio C."/>
            <person name="Farman M."/>
            <person name="Butler J."/>
            <person name="Purcell S."/>
            <person name="Harris S."/>
            <person name="Braus G.H."/>
            <person name="Draht O."/>
            <person name="Busch S."/>
            <person name="D'Enfert C."/>
            <person name="Bouchier C."/>
            <person name="Goldman G.H."/>
            <person name="Bell-Pedersen D."/>
            <person name="Griffiths-Jones S."/>
            <person name="Doonan J.H."/>
            <person name="Yu J."/>
            <person name="Vienken K."/>
            <person name="Pain A."/>
            <person name="Freitag M."/>
            <person name="Selker E.U."/>
            <person name="Archer D.B."/>
            <person name="Penalva M.A."/>
            <person name="Oakley B.R."/>
            <person name="Momany M."/>
            <person name="Tanaka T."/>
            <person name="Kumagai T."/>
            <person name="Asai K."/>
            <person name="Machida M."/>
            <person name="Nierman W.C."/>
            <person name="Denning D.W."/>
            <person name="Caddick M."/>
            <person name="Hynes M."/>
            <person name="Paoletti M."/>
            <person name="Fischer R."/>
            <person name="Miller B."/>
            <person name="Dyer P."/>
            <person name="Sachs M.S."/>
            <person name="Osmani S.A."/>
            <person name="Birren B.W."/>
        </authorList>
    </citation>
    <scope>NUCLEOTIDE SEQUENCE [LARGE SCALE GENOMIC DNA]</scope>
    <source>
        <strain evidence="3">FGSC A4 / ATCC 38163 / CBS 112.46 / NRRL 194 / M139</strain>
    </source>
</reference>
<protein>
    <recommendedName>
        <fullName evidence="1">CorA-like transporter domain-containing protein</fullName>
    </recommendedName>
</protein>
<dbReference type="AlphaFoldDB" id="Q5BAQ9"/>
<organism evidence="2 3">
    <name type="scientific">Emericella nidulans (strain FGSC A4 / ATCC 38163 / CBS 112.46 / NRRL 194 / M139)</name>
    <name type="common">Aspergillus nidulans</name>
    <dbReference type="NCBI Taxonomy" id="227321"/>
    <lineage>
        <taxon>Eukaryota</taxon>
        <taxon>Fungi</taxon>
        <taxon>Dikarya</taxon>
        <taxon>Ascomycota</taxon>
        <taxon>Pezizomycotina</taxon>
        <taxon>Eurotiomycetes</taxon>
        <taxon>Eurotiomycetidae</taxon>
        <taxon>Eurotiales</taxon>
        <taxon>Aspergillaceae</taxon>
        <taxon>Aspergillus</taxon>
        <taxon>Aspergillus subgen. Nidulantes</taxon>
    </lineage>
</organism>
<dbReference type="STRING" id="227321.Q5BAQ9"/>
<dbReference type="Pfam" id="PF26616">
    <property type="entry name" value="CorA-like"/>
    <property type="match status" value="1"/>
</dbReference>
<reference evidence="3" key="2">
    <citation type="journal article" date="2009" name="Fungal Genet. Biol.">
        <title>The 2008 update of the Aspergillus nidulans genome annotation: a community effort.</title>
        <authorList>
            <person name="Wortman J.R."/>
            <person name="Gilsenan J.M."/>
            <person name="Joardar V."/>
            <person name="Deegan J."/>
            <person name="Clutterbuck J."/>
            <person name="Andersen M.R."/>
            <person name="Archer D."/>
            <person name="Bencina M."/>
            <person name="Braus G."/>
            <person name="Coutinho P."/>
            <person name="von Dohren H."/>
            <person name="Doonan J."/>
            <person name="Driessen A.J."/>
            <person name="Durek P."/>
            <person name="Espeso E."/>
            <person name="Fekete E."/>
            <person name="Flipphi M."/>
            <person name="Estrada C.G."/>
            <person name="Geysens S."/>
            <person name="Goldman G."/>
            <person name="de Groot P.W."/>
            <person name="Hansen K."/>
            <person name="Harris S.D."/>
            <person name="Heinekamp T."/>
            <person name="Helmstaedt K."/>
            <person name="Henrissat B."/>
            <person name="Hofmann G."/>
            <person name="Homan T."/>
            <person name="Horio T."/>
            <person name="Horiuchi H."/>
            <person name="James S."/>
            <person name="Jones M."/>
            <person name="Karaffa L."/>
            <person name="Karanyi Z."/>
            <person name="Kato M."/>
            <person name="Keller N."/>
            <person name="Kelly D.E."/>
            <person name="Kiel J.A."/>
            <person name="Kim J.M."/>
            <person name="van der Klei I.J."/>
            <person name="Klis F.M."/>
            <person name="Kovalchuk A."/>
            <person name="Krasevec N."/>
            <person name="Kubicek C.P."/>
            <person name="Liu B."/>
            <person name="Maccabe A."/>
            <person name="Meyer V."/>
            <person name="Mirabito P."/>
            <person name="Miskei M."/>
            <person name="Mos M."/>
            <person name="Mullins J."/>
            <person name="Nelson D.R."/>
            <person name="Nielsen J."/>
            <person name="Oakley B.R."/>
            <person name="Osmani S.A."/>
            <person name="Pakula T."/>
            <person name="Paszewski A."/>
            <person name="Paulsen I."/>
            <person name="Pilsyk S."/>
            <person name="Pocsi I."/>
            <person name="Punt P.J."/>
            <person name="Ram A.F."/>
            <person name="Ren Q."/>
            <person name="Robellet X."/>
            <person name="Robson G."/>
            <person name="Seiboth B."/>
            <person name="van Solingen P."/>
            <person name="Specht T."/>
            <person name="Sun J."/>
            <person name="Taheri-Talesh N."/>
            <person name="Takeshita N."/>
            <person name="Ussery D."/>
            <person name="vanKuyk P.A."/>
            <person name="Visser H."/>
            <person name="van de Vondervoort P.J."/>
            <person name="de Vries R.P."/>
            <person name="Walton J."/>
            <person name="Xiang X."/>
            <person name="Xiong Y."/>
            <person name="Zeng A.P."/>
            <person name="Brandt B.W."/>
            <person name="Cornell M.J."/>
            <person name="van den Hondel C.A."/>
            <person name="Visser J."/>
            <person name="Oliver S.G."/>
            <person name="Turner G."/>
        </authorList>
    </citation>
    <scope>GENOME REANNOTATION</scope>
    <source>
        <strain evidence="3">FGSC A4 / ATCC 38163 / CBS 112.46 / NRRL 194 / M139</strain>
    </source>
</reference>
<feature type="domain" description="CorA-like transporter" evidence="1">
    <location>
        <begin position="31"/>
        <end position="127"/>
    </location>
</feature>
<accession>Q5BAQ9</accession>
<dbReference type="KEGG" id="ani:ANIA_02371"/>
<evidence type="ECO:0000313" key="2">
    <source>
        <dbReference type="EMBL" id="CBF86709.1"/>
    </source>
</evidence>
<dbReference type="RefSeq" id="XP_659975.1">
    <property type="nucleotide sequence ID" value="XM_654883.1"/>
</dbReference>
<keyword evidence="3" id="KW-1185">Reference proteome</keyword>
<dbReference type="OrthoDB" id="5396681at2759"/>
<dbReference type="EMBL" id="BN001307">
    <property type="protein sequence ID" value="CBF86709.1"/>
    <property type="molecule type" value="Genomic_DNA"/>
</dbReference>
<sequence>MAENRDETNLARQLTNLVSLKVPTSNGGRSIFSKGPENFQVSLIDLDTYTKGPAEPYIIRNEEQLREYIKSRPEHQARIISICCKNSITPLLITQSAMQILLDRYDIGFEFMDLVQSFGRKPQVSDAGHGRMTIHRRRNGAYGAVFKSYEVIETNYTDRWVGVFNRFSPERPGQNLWIILHPKQNSEAQQRIESATKHALDFCNNPSLLHLVILSTYMGNWRLCIQSIGEKIEEMPG</sequence>
<dbReference type="VEuPathDB" id="FungiDB:AN2371"/>
<dbReference type="Proteomes" id="UP000000560">
    <property type="component" value="Chromosome VII"/>
</dbReference>
<evidence type="ECO:0000259" key="1">
    <source>
        <dbReference type="Pfam" id="PF26616"/>
    </source>
</evidence>
<dbReference type="InterPro" id="IPR058257">
    <property type="entry name" value="CorA-like_dom"/>
</dbReference>
<evidence type="ECO:0000313" key="3">
    <source>
        <dbReference type="Proteomes" id="UP000000560"/>
    </source>
</evidence>
<name>Q5BAQ9_EMENI</name>
<proteinExistence type="predicted"/>
<dbReference type="InParanoid" id="Q5BAQ9"/>
<dbReference type="HOGENOM" id="CLU_1170630_0_0_1"/>
<dbReference type="GeneID" id="2875465"/>